<organism evidence="1">
    <name type="scientific">Myoviridae sp. ctj3P51</name>
    <dbReference type="NCBI Taxonomy" id="2826687"/>
    <lineage>
        <taxon>Viruses</taxon>
        <taxon>Duplodnaviria</taxon>
        <taxon>Heunggongvirae</taxon>
        <taxon>Uroviricota</taxon>
        <taxon>Caudoviricetes</taxon>
    </lineage>
</organism>
<sequence length="43" mass="4916">MNYFRKVCVVCRLTKTSKYDIIYNVSSACRAASTPPNMSLVKR</sequence>
<evidence type="ECO:0000313" key="1">
    <source>
        <dbReference type="EMBL" id="DAD96491.1"/>
    </source>
</evidence>
<name>A0A8S5NR23_9CAUD</name>
<accession>A0A8S5NR23</accession>
<dbReference type="EMBL" id="BK015217">
    <property type="protein sequence ID" value="DAD96491.1"/>
    <property type="molecule type" value="Genomic_DNA"/>
</dbReference>
<reference evidence="1" key="1">
    <citation type="journal article" date="2021" name="Proc. Natl. Acad. Sci. U.S.A.">
        <title>A Catalog of Tens of Thousands of Viruses from Human Metagenomes Reveals Hidden Associations with Chronic Diseases.</title>
        <authorList>
            <person name="Tisza M.J."/>
            <person name="Buck C.B."/>
        </authorList>
    </citation>
    <scope>NUCLEOTIDE SEQUENCE</scope>
    <source>
        <strain evidence="1">Ctj3P51</strain>
    </source>
</reference>
<protein>
    <submittedName>
        <fullName evidence="1">Uncharacterized protein</fullName>
    </submittedName>
</protein>
<proteinExistence type="predicted"/>